<evidence type="ECO:0000313" key="1">
    <source>
        <dbReference type="EMBL" id="OMO88407.1"/>
    </source>
</evidence>
<dbReference type="Proteomes" id="UP000188268">
    <property type="component" value="Unassembled WGS sequence"/>
</dbReference>
<comment type="caution">
    <text evidence="1">The sequence shown here is derived from an EMBL/GenBank/DDBJ whole genome shotgun (WGS) entry which is preliminary data.</text>
</comment>
<organism evidence="1 2">
    <name type="scientific">Corchorus capsularis</name>
    <name type="common">Jute</name>
    <dbReference type="NCBI Taxonomy" id="210143"/>
    <lineage>
        <taxon>Eukaryota</taxon>
        <taxon>Viridiplantae</taxon>
        <taxon>Streptophyta</taxon>
        <taxon>Embryophyta</taxon>
        <taxon>Tracheophyta</taxon>
        <taxon>Spermatophyta</taxon>
        <taxon>Magnoliopsida</taxon>
        <taxon>eudicotyledons</taxon>
        <taxon>Gunneridae</taxon>
        <taxon>Pentapetalae</taxon>
        <taxon>rosids</taxon>
        <taxon>malvids</taxon>
        <taxon>Malvales</taxon>
        <taxon>Malvaceae</taxon>
        <taxon>Grewioideae</taxon>
        <taxon>Apeibeae</taxon>
        <taxon>Corchorus</taxon>
    </lineage>
</organism>
<name>A0A1R3J0P9_COCAP</name>
<dbReference type="Gramene" id="OMO88407">
    <property type="protein sequence ID" value="OMO88407"/>
    <property type="gene ID" value="CCACVL1_08411"/>
</dbReference>
<dbReference type="EMBL" id="AWWV01009004">
    <property type="protein sequence ID" value="OMO88407.1"/>
    <property type="molecule type" value="Genomic_DNA"/>
</dbReference>
<gene>
    <name evidence="1" type="ORF">CCACVL1_08411</name>
</gene>
<reference evidence="1 2" key="1">
    <citation type="submission" date="2013-09" db="EMBL/GenBank/DDBJ databases">
        <title>Corchorus capsularis genome sequencing.</title>
        <authorList>
            <person name="Alam M."/>
            <person name="Haque M.S."/>
            <person name="Islam M.S."/>
            <person name="Emdad E.M."/>
            <person name="Islam M.M."/>
            <person name="Ahmed B."/>
            <person name="Halim A."/>
            <person name="Hossen Q.M.M."/>
            <person name="Hossain M.Z."/>
            <person name="Ahmed R."/>
            <person name="Khan M.M."/>
            <person name="Islam R."/>
            <person name="Rashid M.M."/>
            <person name="Khan S.A."/>
            <person name="Rahman M.S."/>
            <person name="Alam M."/>
        </authorList>
    </citation>
    <scope>NUCLEOTIDE SEQUENCE [LARGE SCALE GENOMIC DNA]</scope>
    <source>
        <strain evidence="2">cv. CVL-1</strain>
        <tissue evidence="1">Whole seedling</tissue>
    </source>
</reference>
<sequence>MVSETATCRFNPMRHATAAHGGSPVEEEIDTLGGWLLFLFKSFLRYCWIRTRFGSEPPQVVSQ</sequence>
<proteinExistence type="predicted"/>
<protein>
    <submittedName>
        <fullName evidence="1">Uncharacterized protein</fullName>
    </submittedName>
</protein>
<evidence type="ECO:0000313" key="2">
    <source>
        <dbReference type="Proteomes" id="UP000188268"/>
    </source>
</evidence>
<keyword evidence="2" id="KW-1185">Reference proteome</keyword>
<dbReference type="AlphaFoldDB" id="A0A1R3J0P9"/>
<accession>A0A1R3J0P9</accession>